<dbReference type="InterPro" id="IPR001296">
    <property type="entry name" value="Glyco_trans_1"/>
</dbReference>
<dbReference type="STRING" id="167542.P9515_13501"/>
<dbReference type="Proteomes" id="UP000001589">
    <property type="component" value="Chromosome"/>
</dbReference>
<accession>A2BXP6</accession>
<gene>
    <name evidence="2" type="ordered locus">P9515_13501</name>
</gene>
<dbReference type="RefSeq" id="WP_011820654.1">
    <property type="nucleotide sequence ID" value="NC_008817.1"/>
</dbReference>
<dbReference type="EMBL" id="CP000552">
    <property type="protein sequence ID" value="ABM72557.1"/>
    <property type="molecule type" value="Genomic_DNA"/>
</dbReference>
<dbReference type="PANTHER" id="PTHR45947">
    <property type="entry name" value="SULFOQUINOVOSYL TRANSFERASE SQD2"/>
    <property type="match status" value="1"/>
</dbReference>
<dbReference type="Gene3D" id="3.40.50.2000">
    <property type="entry name" value="Glycogen Phosphorylase B"/>
    <property type="match status" value="2"/>
</dbReference>
<dbReference type="HOGENOM" id="CLU_042257_1_0_3"/>
<protein>
    <submittedName>
        <fullName evidence="2">Glycosyl transferases group 1</fullName>
    </submittedName>
</protein>
<reference evidence="2 3" key="1">
    <citation type="journal article" date="2007" name="PLoS Genet.">
        <title>Patterns and implications of gene gain and loss in the evolution of Prochlorococcus.</title>
        <authorList>
            <person name="Kettler G.C."/>
            <person name="Martiny A.C."/>
            <person name="Huang K."/>
            <person name="Zucker J."/>
            <person name="Coleman M.L."/>
            <person name="Rodrigue S."/>
            <person name="Chen F."/>
            <person name="Lapidus A."/>
            <person name="Ferriera S."/>
            <person name="Johnson J."/>
            <person name="Steglich C."/>
            <person name="Church G.M."/>
            <person name="Richardson P."/>
            <person name="Chisholm S.W."/>
        </authorList>
    </citation>
    <scope>NUCLEOTIDE SEQUENCE [LARGE SCALE GENOMIC DNA]</scope>
    <source>
        <strain evidence="2 3">MIT 9515</strain>
    </source>
</reference>
<dbReference type="OrthoDB" id="9795068at2"/>
<evidence type="ECO:0000259" key="1">
    <source>
        <dbReference type="Pfam" id="PF00534"/>
    </source>
</evidence>
<dbReference type="KEGG" id="pmc:P9515_13501"/>
<feature type="domain" description="Glycosyl transferase family 1" evidence="1">
    <location>
        <begin position="193"/>
        <end position="331"/>
    </location>
</feature>
<evidence type="ECO:0000313" key="3">
    <source>
        <dbReference type="Proteomes" id="UP000001589"/>
    </source>
</evidence>
<dbReference type="GeneID" id="60201977"/>
<dbReference type="AlphaFoldDB" id="A2BXP6"/>
<dbReference type="eggNOG" id="COG0438">
    <property type="taxonomic scope" value="Bacteria"/>
</dbReference>
<dbReference type="CAZy" id="GT4">
    <property type="family name" value="Glycosyltransferase Family 4"/>
</dbReference>
<dbReference type="PANTHER" id="PTHR45947:SF3">
    <property type="entry name" value="SULFOQUINOVOSYL TRANSFERASE SQD2"/>
    <property type="match status" value="1"/>
</dbReference>
<dbReference type="GO" id="GO:0016757">
    <property type="term" value="F:glycosyltransferase activity"/>
    <property type="evidence" value="ECO:0007669"/>
    <property type="project" value="InterPro"/>
</dbReference>
<keyword evidence="2" id="KW-0808">Transferase</keyword>
<organism evidence="2 3">
    <name type="scientific">Prochlorococcus marinus (strain MIT 9515)</name>
    <dbReference type="NCBI Taxonomy" id="167542"/>
    <lineage>
        <taxon>Bacteria</taxon>
        <taxon>Bacillati</taxon>
        <taxon>Cyanobacteriota</taxon>
        <taxon>Cyanophyceae</taxon>
        <taxon>Synechococcales</taxon>
        <taxon>Prochlorococcaceae</taxon>
        <taxon>Prochlorococcus</taxon>
    </lineage>
</organism>
<proteinExistence type="predicted"/>
<sequence length="363" mass="40477">MNIVLISTPIGFLGSGKGGGVELTLNSLVSGLLAKGHTVDVVAPKNSKLLETSKKANIHFVEGEEQKSWQHRDYYSAVCIPDNSLLSGMIEKAIAIAKKSDIILNFSYDWLPIWMTLNINIPIAHIISMGSESSVISNLISNVYSKYPRNFAFHSKIQASDYPFIKNPIIIGNGFKLDNYIFQDCKDGPLGWVGRVAPEKGLEDAAYVANAIGEKLNVWGIVQDESYAKKIEELFSQGTIEWRGFLETEQLQKELGTCRALLNTPKWNEAYGNVVVEALACGVPVVTYKRGGPSEIIQHGKTGYLTKPDDKESLLSYLNIIDKIDRKNCRKWVEDNASSNIFTSKVVNWLNTVIKEYQFKNHI</sequence>
<evidence type="ECO:0000313" key="2">
    <source>
        <dbReference type="EMBL" id="ABM72557.1"/>
    </source>
</evidence>
<dbReference type="SUPFAM" id="SSF53756">
    <property type="entry name" value="UDP-Glycosyltransferase/glycogen phosphorylase"/>
    <property type="match status" value="1"/>
</dbReference>
<dbReference type="CDD" id="cd03802">
    <property type="entry name" value="GT4_AviGT4-like"/>
    <property type="match status" value="1"/>
</dbReference>
<name>A2BXP6_PROM5</name>
<dbReference type="Pfam" id="PF00534">
    <property type="entry name" value="Glycos_transf_1"/>
    <property type="match status" value="1"/>
</dbReference>
<dbReference type="InterPro" id="IPR050194">
    <property type="entry name" value="Glycosyltransferase_grp1"/>
</dbReference>